<dbReference type="GO" id="GO:0140999">
    <property type="term" value="F:histone H3K4 trimethyltransferase activity"/>
    <property type="evidence" value="ECO:0007669"/>
    <property type="project" value="UniProtKB-EC"/>
</dbReference>
<comment type="caution">
    <text evidence="14">The sequence shown here is derived from an EMBL/GenBank/DDBJ whole genome shotgun (WGS) entry which is preliminary data.</text>
</comment>
<feature type="domain" description="MYND-type" evidence="13">
    <location>
        <begin position="306"/>
        <end position="344"/>
    </location>
</feature>
<evidence type="ECO:0000313" key="15">
    <source>
        <dbReference type="Proteomes" id="UP000250572"/>
    </source>
</evidence>
<dbReference type="EC" id="2.1.1.354" evidence="1"/>
<dbReference type="EMBL" id="NHOQ01001539">
    <property type="protein sequence ID" value="PWA24051.1"/>
    <property type="molecule type" value="Genomic_DNA"/>
</dbReference>
<evidence type="ECO:0000256" key="10">
    <source>
        <dbReference type="SAM" id="Coils"/>
    </source>
</evidence>
<dbReference type="PROSITE" id="PS50280">
    <property type="entry name" value="SET"/>
    <property type="match status" value="1"/>
</dbReference>
<keyword evidence="7" id="KW-0862">Zinc</keyword>
<proteinExistence type="predicted"/>
<dbReference type="PANTHER" id="PTHR12197:SF184">
    <property type="entry name" value="HISTONE-LYSINE N-METHYLTRANSFERASE SMYD1"/>
    <property type="match status" value="1"/>
</dbReference>
<feature type="region of interest" description="Disordered" evidence="11">
    <location>
        <begin position="1"/>
        <end position="29"/>
    </location>
</feature>
<evidence type="ECO:0000256" key="6">
    <source>
        <dbReference type="ARBA" id="ARBA00022771"/>
    </source>
</evidence>
<evidence type="ECO:0000256" key="5">
    <source>
        <dbReference type="ARBA" id="ARBA00022723"/>
    </source>
</evidence>
<evidence type="ECO:0000259" key="12">
    <source>
        <dbReference type="PROSITE" id="PS50280"/>
    </source>
</evidence>
<dbReference type="Pfam" id="PF00856">
    <property type="entry name" value="SET"/>
    <property type="match status" value="1"/>
</dbReference>
<keyword evidence="10" id="KW-0175">Coiled coil</keyword>
<comment type="catalytic activity">
    <reaction evidence="8">
        <text>L-lysyl(4)-[histone H3] + 3 S-adenosyl-L-methionine = N(6),N(6),N(6)-trimethyl-L-lysyl(4)-[histone H3] + 3 S-adenosyl-L-homocysteine + 3 H(+)</text>
        <dbReference type="Rhea" id="RHEA:60260"/>
        <dbReference type="Rhea" id="RHEA-COMP:15537"/>
        <dbReference type="Rhea" id="RHEA-COMP:15547"/>
        <dbReference type="ChEBI" id="CHEBI:15378"/>
        <dbReference type="ChEBI" id="CHEBI:29969"/>
        <dbReference type="ChEBI" id="CHEBI:57856"/>
        <dbReference type="ChEBI" id="CHEBI:59789"/>
        <dbReference type="ChEBI" id="CHEBI:61961"/>
        <dbReference type="EC" id="2.1.1.354"/>
    </reaction>
</comment>
<keyword evidence="3" id="KW-0808">Transferase</keyword>
<dbReference type="FunFam" id="6.10.140.2220:FF:000005">
    <property type="entry name" value="Histone-lysine N-methyltransferase SMYD1 isoform 1"/>
    <property type="match status" value="1"/>
</dbReference>
<dbReference type="FunFam" id="2.170.270.10:FF:000013">
    <property type="entry name" value="Histone-lysine N-methyltransferase SMYD1 isoform 1"/>
    <property type="match status" value="1"/>
</dbReference>
<sequence>MDSSSCLGPKYQQGNRPKQGSDPWVRRGGASRFPRWVAPRRDGRVSFSPSGGTGPVMELFDAGVKGRGLRASRELSAGEVLLAEPGYAAVVYSRLTACIQNLQDRIRFTELKLRDVERTQEALCINKQKIKRSKNFNVLIPETYKVIESLGDETCGSDTAVVCFVCKENCHYPGCTKALNAQQCEVMINGKCTSCTNKCPASDHDKKNWRFLIRTQMVERNKETLKQQYKQKAGDKKVKLSQRLEKEKTKLREEKRQLVNETYKNVINLSVLVKNNDSVDDSVSTYVILDFLIKKMKGQGDEEKVCHSCFRRQANLHRCAQCRFAHYCNRTCQTAGWDEHKQECAAIRKLGAAPNENVRLAGRLLWRRNRDQGLASDSQLLAVDQLQDHLKDLPEDQLKRLQADVQSFLRFWSCGTKQHPADFISHVFGLVSRPSSAIKSNGLTLPDQRGLQTVGLGLFPNLSLVNHDCWPNCTATLNHGNQSAVNSTLHSPLRMELRALGRICQGEELTISYVDVLNLSADRQKQLKERFHFDCSCDHCSRHVGDDLMAAAAEAKPSADAVKEVSAFSKETLEKVEKARGDGDHSQVLKLCQECLEKQQDVLGDTHLYKLKVLSVLAEVLTHHRKFSEAAGYARKMVEGYTKLYHPNSAQLGLALMRSGVTHWHAGQVEVSHKMICEAYRIMMVTHGPNHSITKDLESIRSQTEEELKALKENVLDMKNLPVTSSSSAEENAKDFLRQQ</sequence>
<dbReference type="Gene3D" id="1.25.40.970">
    <property type="match status" value="1"/>
</dbReference>
<dbReference type="GO" id="GO:0005634">
    <property type="term" value="C:nucleus"/>
    <property type="evidence" value="ECO:0007669"/>
    <property type="project" value="TreeGrafter"/>
</dbReference>
<feature type="coiled-coil region" evidence="10">
    <location>
        <begin position="694"/>
        <end position="721"/>
    </location>
</feature>
<dbReference type="InterPro" id="IPR050869">
    <property type="entry name" value="H3K4_H4K5_MeTrfase"/>
</dbReference>
<dbReference type="AlphaFoldDB" id="A0A315VLQ6"/>
<evidence type="ECO:0000256" key="8">
    <source>
        <dbReference type="ARBA" id="ARBA00047571"/>
    </source>
</evidence>
<dbReference type="FunFam" id="1.25.40.10:FF:000132">
    <property type="entry name" value="Histone-lysine N-methyltransferase SMYD1 isoform 1"/>
    <property type="match status" value="1"/>
</dbReference>
<evidence type="ECO:0000256" key="1">
    <source>
        <dbReference type="ARBA" id="ARBA00012182"/>
    </source>
</evidence>
<evidence type="ECO:0000256" key="4">
    <source>
        <dbReference type="ARBA" id="ARBA00022691"/>
    </source>
</evidence>
<dbReference type="Gene3D" id="6.10.140.2220">
    <property type="match status" value="1"/>
</dbReference>
<evidence type="ECO:0000259" key="13">
    <source>
        <dbReference type="PROSITE" id="PS50865"/>
    </source>
</evidence>
<dbReference type="SUPFAM" id="SSF82199">
    <property type="entry name" value="SET domain"/>
    <property type="match status" value="2"/>
</dbReference>
<evidence type="ECO:0000256" key="3">
    <source>
        <dbReference type="ARBA" id="ARBA00022679"/>
    </source>
</evidence>
<dbReference type="Gene3D" id="2.170.270.10">
    <property type="entry name" value="SET domain"/>
    <property type="match status" value="1"/>
</dbReference>
<dbReference type="Pfam" id="PF01753">
    <property type="entry name" value="zf-MYND"/>
    <property type="match status" value="1"/>
</dbReference>
<dbReference type="GO" id="GO:0032259">
    <property type="term" value="P:methylation"/>
    <property type="evidence" value="ECO:0007669"/>
    <property type="project" value="UniProtKB-KW"/>
</dbReference>
<evidence type="ECO:0000256" key="9">
    <source>
        <dbReference type="PROSITE-ProRule" id="PRU00134"/>
    </source>
</evidence>
<dbReference type="InterPro" id="IPR001214">
    <property type="entry name" value="SET_dom"/>
</dbReference>
<dbReference type="InterPro" id="IPR046341">
    <property type="entry name" value="SET_dom_sf"/>
</dbReference>
<feature type="domain" description="SET" evidence="12">
    <location>
        <begin position="55"/>
        <end position="514"/>
    </location>
</feature>
<dbReference type="PROSITE" id="PS50865">
    <property type="entry name" value="ZF_MYND_2"/>
    <property type="match status" value="1"/>
</dbReference>
<dbReference type="STRING" id="33528.ENSGAFP00000012232"/>
<dbReference type="Proteomes" id="UP000250572">
    <property type="component" value="Unassembled WGS sequence"/>
</dbReference>
<accession>A0A315VLQ6</accession>
<gene>
    <name evidence="14" type="ORF">CCH79_00019134</name>
</gene>
<name>A0A315VLQ6_GAMAF</name>
<keyword evidence="4" id="KW-0949">S-adenosyl-L-methionine</keyword>
<evidence type="ECO:0000256" key="7">
    <source>
        <dbReference type="ARBA" id="ARBA00022833"/>
    </source>
</evidence>
<keyword evidence="15" id="KW-1185">Reference proteome</keyword>
<dbReference type="InterPro" id="IPR002893">
    <property type="entry name" value="Znf_MYND"/>
</dbReference>
<evidence type="ECO:0000313" key="14">
    <source>
        <dbReference type="EMBL" id="PWA24051.1"/>
    </source>
</evidence>
<dbReference type="GO" id="GO:0008270">
    <property type="term" value="F:zinc ion binding"/>
    <property type="evidence" value="ECO:0007669"/>
    <property type="project" value="UniProtKB-KW"/>
</dbReference>
<evidence type="ECO:0000256" key="11">
    <source>
        <dbReference type="SAM" id="MobiDB-lite"/>
    </source>
</evidence>
<dbReference type="InterPro" id="IPR011990">
    <property type="entry name" value="TPR-like_helical_dom_sf"/>
</dbReference>
<dbReference type="PANTHER" id="PTHR12197">
    <property type="entry name" value="HISTONE-LYSINE N-METHYLTRANSFERASE SMYD"/>
    <property type="match status" value="1"/>
</dbReference>
<keyword evidence="5" id="KW-0479">Metal-binding</keyword>
<protein>
    <recommendedName>
        <fullName evidence="1">[histone H3]-lysine(4) N-trimethyltransferase</fullName>
        <ecNumber evidence="1">2.1.1.354</ecNumber>
    </recommendedName>
</protein>
<evidence type="ECO:0000256" key="2">
    <source>
        <dbReference type="ARBA" id="ARBA00022603"/>
    </source>
</evidence>
<feature type="compositionally biased region" description="Polar residues" evidence="11">
    <location>
        <begin position="1"/>
        <end position="18"/>
    </location>
</feature>
<keyword evidence="2" id="KW-0489">Methyltransferase</keyword>
<dbReference type="PROSITE" id="PS01360">
    <property type="entry name" value="ZF_MYND_1"/>
    <property type="match status" value="1"/>
</dbReference>
<organism evidence="14 15">
    <name type="scientific">Gambusia affinis</name>
    <name type="common">Western mosquitofish</name>
    <name type="synonym">Heterandria affinis</name>
    <dbReference type="NCBI Taxonomy" id="33528"/>
    <lineage>
        <taxon>Eukaryota</taxon>
        <taxon>Metazoa</taxon>
        <taxon>Chordata</taxon>
        <taxon>Craniata</taxon>
        <taxon>Vertebrata</taxon>
        <taxon>Euteleostomi</taxon>
        <taxon>Actinopterygii</taxon>
        <taxon>Neopterygii</taxon>
        <taxon>Teleostei</taxon>
        <taxon>Neoteleostei</taxon>
        <taxon>Acanthomorphata</taxon>
        <taxon>Ovalentaria</taxon>
        <taxon>Atherinomorphae</taxon>
        <taxon>Cyprinodontiformes</taxon>
        <taxon>Poeciliidae</taxon>
        <taxon>Poeciliinae</taxon>
        <taxon>Gambusia</taxon>
    </lineage>
</organism>
<dbReference type="SMART" id="SM00317">
    <property type="entry name" value="SET"/>
    <property type="match status" value="1"/>
</dbReference>
<dbReference type="Gene3D" id="1.10.220.160">
    <property type="match status" value="1"/>
</dbReference>
<reference evidence="14 15" key="1">
    <citation type="journal article" date="2018" name="G3 (Bethesda)">
        <title>A High-Quality Reference Genome for the Invasive Mosquitofish Gambusia affinis Using a Chicago Library.</title>
        <authorList>
            <person name="Hoffberg S.L."/>
            <person name="Troendle N.J."/>
            <person name="Glenn T.C."/>
            <person name="Mahmud O."/>
            <person name="Louha S."/>
            <person name="Chalopin D."/>
            <person name="Bennetzen J.L."/>
            <person name="Mauricio R."/>
        </authorList>
    </citation>
    <scope>NUCLEOTIDE SEQUENCE [LARGE SCALE GENOMIC DNA]</scope>
    <source>
        <strain evidence="14">NE01/NJP1002.9</strain>
        <tissue evidence="14">Muscle</tissue>
    </source>
</reference>
<dbReference type="Gene3D" id="1.25.40.10">
    <property type="entry name" value="Tetratricopeptide repeat domain"/>
    <property type="match status" value="1"/>
</dbReference>
<keyword evidence="6 9" id="KW-0863">Zinc-finger</keyword>